<organism evidence="1">
    <name type="scientific">Rhizophora mucronata</name>
    <name type="common">Asiatic mangrove</name>
    <dbReference type="NCBI Taxonomy" id="61149"/>
    <lineage>
        <taxon>Eukaryota</taxon>
        <taxon>Viridiplantae</taxon>
        <taxon>Streptophyta</taxon>
        <taxon>Embryophyta</taxon>
        <taxon>Tracheophyta</taxon>
        <taxon>Spermatophyta</taxon>
        <taxon>Magnoliopsida</taxon>
        <taxon>eudicotyledons</taxon>
        <taxon>Gunneridae</taxon>
        <taxon>Pentapetalae</taxon>
        <taxon>rosids</taxon>
        <taxon>fabids</taxon>
        <taxon>Malpighiales</taxon>
        <taxon>Rhizophoraceae</taxon>
        <taxon>Rhizophora</taxon>
    </lineage>
</organism>
<proteinExistence type="predicted"/>
<sequence>MEASLKPKKLGEEWFPVSERSLWDGEPTGSRGLTAQLRCVRSSCAGDSVRRIEAIDLFD</sequence>
<dbReference type="EMBL" id="GGEC01083359">
    <property type="protein sequence ID" value="MBX63843.1"/>
    <property type="molecule type" value="Transcribed_RNA"/>
</dbReference>
<protein>
    <submittedName>
        <fullName evidence="1">Uncharacterized protein MANES_05G186800</fullName>
    </submittedName>
</protein>
<accession>A0A2P2QA73</accession>
<dbReference type="AlphaFoldDB" id="A0A2P2QA73"/>
<reference evidence="1" key="1">
    <citation type="submission" date="2018-02" db="EMBL/GenBank/DDBJ databases">
        <title>Rhizophora mucronata_Transcriptome.</title>
        <authorList>
            <person name="Meera S.P."/>
            <person name="Sreeshan A."/>
            <person name="Augustine A."/>
        </authorList>
    </citation>
    <scope>NUCLEOTIDE SEQUENCE</scope>
    <source>
        <tissue evidence="1">Leaf</tissue>
    </source>
</reference>
<evidence type="ECO:0000313" key="1">
    <source>
        <dbReference type="EMBL" id="MBX63843.1"/>
    </source>
</evidence>
<name>A0A2P2QA73_RHIMU</name>